<comment type="caution">
    <text evidence="1">The sequence shown here is derived from an EMBL/GenBank/DDBJ whole genome shotgun (WGS) entry which is preliminary data.</text>
</comment>
<reference evidence="1" key="2">
    <citation type="submission" date="2021-10" db="EMBL/GenBank/DDBJ databases">
        <authorList>
            <person name="Piombo E."/>
        </authorList>
    </citation>
    <scope>NUCLEOTIDE SEQUENCE</scope>
</reference>
<evidence type="ECO:0000313" key="1">
    <source>
        <dbReference type="EMBL" id="CAG9944053.1"/>
    </source>
</evidence>
<protein>
    <submittedName>
        <fullName evidence="1">Uncharacterized protein</fullName>
    </submittedName>
</protein>
<accession>A0ACA9TSZ7</accession>
<proteinExistence type="predicted"/>
<sequence>MGMDSSPGGQTERPVSSRFTVGRSSALHVDMLNPPNTLGASGQQAQQRNHLARPLLPRPDNCPIFPWKRDLHPRGLAAALLAPPSWQTAQWFDIASSKDLDTAVRHGLQALGSWRAWFLTPAPDDLFSGLGQGYAPMCLVALQFFVRPSLGVDG</sequence>
<name>A0ACA9TSZ7_BIOOC</name>
<gene>
    <name evidence="1" type="ORF">CRV2_00001217</name>
</gene>
<feature type="non-terminal residue" evidence="1">
    <location>
        <position position="154"/>
    </location>
</feature>
<reference evidence="1" key="1">
    <citation type="submission" date="2020-04" db="EMBL/GenBank/DDBJ databases">
        <authorList>
            <person name="Broberg M."/>
        </authorList>
    </citation>
    <scope>NUCLEOTIDE SEQUENCE</scope>
</reference>
<keyword evidence="2" id="KW-1185">Reference proteome</keyword>
<dbReference type="EMBL" id="CADEHS020000007">
    <property type="protein sequence ID" value="CAG9944053.1"/>
    <property type="molecule type" value="Genomic_DNA"/>
</dbReference>
<evidence type="ECO:0000313" key="2">
    <source>
        <dbReference type="Proteomes" id="UP000836387"/>
    </source>
</evidence>
<organism evidence="1 2">
    <name type="scientific">Clonostachys rosea f. rosea IK726</name>
    <dbReference type="NCBI Taxonomy" id="1349383"/>
    <lineage>
        <taxon>Eukaryota</taxon>
        <taxon>Fungi</taxon>
        <taxon>Dikarya</taxon>
        <taxon>Ascomycota</taxon>
        <taxon>Pezizomycotina</taxon>
        <taxon>Sordariomycetes</taxon>
        <taxon>Hypocreomycetidae</taxon>
        <taxon>Hypocreales</taxon>
        <taxon>Bionectriaceae</taxon>
        <taxon>Clonostachys</taxon>
    </lineage>
</organism>
<dbReference type="Proteomes" id="UP000836387">
    <property type="component" value="Unassembled WGS sequence"/>
</dbReference>